<dbReference type="GO" id="GO:0005789">
    <property type="term" value="C:endoplasmic reticulum membrane"/>
    <property type="evidence" value="ECO:0007669"/>
    <property type="project" value="UniProtKB-SubCell"/>
</dbReference>
<dbReference type="Proteomes" id="UP001153555">
    <property type="component" value="Unassembled WGS sequence"/>
</dbReference>
<accession>A0A9N7MIX4</accession>
<evidence type="ECO:0000256" key="2">
    <source>
        <dbReference type="ARBA" id="ARBA00022692"/>
    </source>
</evidence>
<dbReference type="PANTHER" id="PTHR21212">
    <property type="entry name" value="BERNARDINELLI-SEIP CONGENITAL LIPODYSTROPHY 2 HOMOLOG BSCL2 PROTEIN"/>
    <property type="match status" value="1"/>
</dbReference>
<proteinExistence type="predicted"/>
<evidence type="ECO:0000256" key="1">
    <source>
        <dbReference type="ARBA" id="ARBA00004477"/>
    </source>
</evidence>
<dbReference type="EMBL" id="CACSLK010003174">
    <property type="protein sequence ID" value="CAA0808721.1"/>
    <property type="molecule type" value="Genomic_DNA"/>
</dbReference>
<protein>
    <submittedName>
        <fullName evidence="8">Adipose-regulatory protein (Seipin)</fullName>
    </submittedName>
</protein>
<organism evidence="8 9">
    <name type="scientific">Striga hermonthica</name>
    <name type="common">Purple witchweed</name>
    <name type="synonym">Buchnera hermonthica</name>
    <dbReference type="NCBI Taxonomy" id="68872"/>
    <lineage>
        <taxon>Eukaryota</taxon>
        <taxon>Viridiplantae</taxon>
        <taxon>Streptophyta</taxon>
        <taxon>Embryophyta</taxon>
        <taxon>Tracheophyta</taxon>
        <taxon>Spermatophyta</taxon>
        <taxon>Magnoliopsida</taxon>
        <taxon>eudicotyledons</taxon>
        <taxon>Gunneridae</taxon>
        <taxon>Pentapetalae</taxon>
        <taxon>asterids</taxon>
        <taxon>lamiids</taxon>
        <taxon>Lamiales</taxon>
        <taxon>Orobanchaceae</taxon>
        <taxon>Buchnereae</taxon>
        <taxon>Striga</taxon>
    </lineage>
</organism>
<evidence type="ECO:0000256" key="6">
    <source>
        <dbReference type="ARBA" id="ARBA00023136"/>
    </source>
</evidence>
<dbReference type="PANTHER" id="PTHR21212:SF6">
    <property type="entry name" value="SEIPIN-2-LIKE"/>
    <property type="match status" value="1"/>
</dbReference>
<keyword evidence="5" id="KW-0443">Lipid metabolism</keyword>
<feature type="transmembrane region" description="Helical" evidence="7">
    <location>
        <begin position="419"/>
        <end position="439"/>
    </location>
</feature>
<dbReference type="CDD" id="cd23995">
    <property type="entry name" value="Seipin_BSCL2_like"/>
    <property type="match status" value="1"/>
</dbReference>
<sequence>MDGPRSSSTHENGESMEILSNDDHLNFLGSTHDDPLGPLGFPANFTTRALLLGAEKLLMTRKPVPLPTHSNFEPQTDHDELHGNLINGKIQGKYTTKQDRKIKRFEECKTNSFHATSRFRNEFESYNNGNNNDELPFSFTAFAAVLFLKLASFQISLLLRFFDFPIWFFNLFLMLVMFPFEILTHLRGHLKKKLMIACHASYMRLKSHTSFLRLAVRFGKAFLYGAYVFFVLVGLLVSGFVISGVVMRNLVQERIHTTQTLNFDYTKTSPTAVVPVVSGVLPSKLKLTVLLTLPESEYNRKLGVFQVRVETLSSNGKVVHGMSHPTMLRFKSQSIRAVETLFNSAHLITGLKSEVQNLKIVMGEFNEGHGAMSSLKVIIEHRAEFQGGAGVPQIYGGSLEIESELPKLKRVLWNWRRTAFVWVGFGSFLSEVMVFLIFFRTVVLPGGRTKAMGSSKKCLSDKIAWQNIAI</sequence>
<gene>
    <name evidence="8" type="ORF">SHERM_10949</name>
</gene>
<dbReference type="GO" id="GO:0006629">
    <property type="term" value="P:lipid metabolic process"/>
    <property type="evidence" value="ECO:0007669"/>
    <property type="project" value="UniProtKB-KW"/>
</dbReference>
<keyword evidence="3" id="KW-0256">Endoplasmic reticulum</keyword>
<feature type="transmembrane region" description="Helical" evidence="7">
    <location>
        <begin position="137"/>
        <end position="159"/>
    </location>
</feature>
<feature type="transmembrane region" description="Helical" evidence="7">
    <location>
        <begin position="166"/>
        <end position="186"/>
    </location>
</feature>
<dbReference type="Pfam" id="PF06775">
    <property type="entry name" value="Seipin"/>
    <property type="match status" value="1"/>
</dbReference>
<evidence type="ECO:0000313" key="8">
    <source>
        <dbReference type="EMBL" id="CAA0808721.1"/>
    </source>
</evidence>
<dbReference type="OrthoDB" id="3990054at2759"/>
<evidence type="ECO:0000256" key="7">
    <source>
        <dbReference type="SAM" id="Phobius"/>
    </source>
</evidence>
<comment type="caution">
    <text evidence="8">The sequence shown here is derived from an EMBL/GenBank/DDBJ whole genome shotgun (WGS) entry which is preliminary data.</text>
</comment>
<evidence type="ECO:0000313" key="9">
    <source>
        <dbReference type="Proteomes" id="UP001153555"/>
    </source>
</evidence>
<comment type="subcellular location">
    <subcellularLocation>
        <location evidence="1">Endoplasmic reticulum membrane</location>
        <topology evidence="1">Multi-pass membrane protein</topology>
    </subcellularLocation>
</comment>
<feature type="transmembrane region" description="Helical" evidence="7">
    <location>
        <begin position="221"/>
        <end position="246"/>
    </location>
</feature>
<reference evidence="8" key="1">
    <citation type="submission" date="2019-12" db="EMBL/GenBank/DDBJ databases">
        <authorList>
            <person name="Scholes J."/>
        </authorList>
    </citation>
    <scope>NUCLEOTIDE SEQUENCE</scope>
</reference>
<evidence type="ECO:0000256" key="4">
    <source>
        <dbReference type="ARBA" id="ARBA00022989"/>
    </source>
</evidence>
<evidence type="ECO:0000256" key="5">
    <source>
        <dbReference type="ARBA" id="ARBA00023098"/>
    </source>
</evidence>
<name>A0A9N7MIX4_STRHE</name>
<dbReference type="GO" id="GO:0140042">
    <property type="term" value="P:lipid droplet formation"/>
    <property type="evidence" value="ECO:0007669"/>
    <property type="project" value="UniProtKB-ARBA"/>
</dbReference>
<dbReference type="InterPro" id="IPR009617">
    <property type="entry name" value="Seipin"/>
</dbReference>
<keyword evidence="2 7" id="KW-0812">Transmembrane</keyword>
<dbReference type="AlphaFoldDB" id="A0A9N7MIX4"/>
<keyword evidence="6 7" id="KW-0472">Membrane</keyword>
<evidence type="ECO:0000256" key="3">
    <source>
        <dbReference type="ARBA" id="ARBA00022824"/>
    </source>
</evidence>
<keyword evidence="4 7" id="KW-1133">Transmembrane helix</keyword>
<keyword evidence="9" id="KW-1185">Reference proteome</keyword>